<reference evidence="2" key="1">
    <citation type="submission" date="2017-02" db="UniProtKB">
        <authorList>
            <consortium name="WormBaseParasite"/>
        </authorList>
    </citation>
    <scope>IDENTIFICATION</scope>
</reference>
<organism evidence="1 2">
    <name type="scientific">Syphacia muris</name>
    <dbReference type="NCBI Taxonomy" id="451379"/>
    <lineage>
        <taxon>Eukaryota</taxon>
        <taxon>Metazoa</taxon>
        <taxon>Ecdysozoa</taxon>
        <taxon>Nematoda</taxon>
        <taxon>Chromadorea</taxon>
        <taxon>Rhabditida</taxon>
        <taxon>Spirurina</taxon>
        <taxon>Oxyuridomorpha</taxon>
        <taxon>Oxyuroidea</taxon>
        <taxon>Oxyuridae</taxon>
        <taxon>Syphacia</taxon>
    </lineage>
</organism>
<keyword evidence="1" id="KW-1185">Reference proteome</keyword>
<sequence>MNCYTKAFGLCALGCDTSKKNGQSEENCTILTPTDMRFYEAQEWCTANNASILTTVNLYRIVNDNKEMGDLVFWYAQHRKIDKNPLCAVWYSEADHFQCHLCYYKNMALCKYRVI</sequence>
<dbReference type="Proteomes" id="UP000046393">
    <property type="component" value="Unplaced"/>
</dbReference>
<proteinExistence type="predicted"/>
<protein>
    <submittedName>
        <fullName evidence="2">C-type lectin domain-containing protein</fullName>
    </submittedName>
</protein>
<name>A0A0N5ANK2_9BILA</name>
<evidence type="ECO:0000313" key="1">
    <source>
        <dbReference type="Proteomes" id="UP000046393"/>
    </source>
</evidence>
<evidence type="ECO:0000313" key="2">
    <source>
        <dbReference type="WBParaSite" id="SMUV_0000619001-mRNA-1"/>
    </source>
</evidence>
<dbReference type="WBParaSite" id="SMUV_0000619001-mRNA-1">
    <property type="protein sequence ID" value="SMUV_0000619001-mRNA-1"/>
    <property type="gene ID" value="SMUV_0000619001"/>
</dbReference>
<accession>A0A0N5ANK2</accession>
<dbReference type="AlphaFoldDB" id="A0A0N5ANK2"/>